<comment type="caution">
    <text evidence="4">The sequence shown here is derived from an EMBL/GenBank/DDBJ whole genome shotgun (WGS) entry which is preliminary data.</text>
</comment>
<dbReference type="InterPro" id="IPR014826">
    <property type="entry name" value="HCHO-activating_enzyme"/>
</dbReference>
<dbReference type="PANTHER" id="PTHR35039:SF3">
    <property type="entry name" value="3-KETO-L-GULONATE-6-PHOSPHATE DECARBOXYLASE SGBH-RELATED"/>
    <property type="match status" value="1"/>
</dbReference>
<proteinExistence type="predicted"/>
<dbReference type="GO" id="GO:0006207">
    <property type="term" value="P:'de novo' pyrimidine nucleobase biosynthetic process"/>
    <property type="evidence" value="ECO:0007669"/>
    <property type="project" value="InterPro"/>
</dbReference>
<dbReference type="Gene3D" id="3.20.20.70">
    <property type="entry name" value="Aldolase class I"/>
    <property type="match status" value="1"/>
</dbReference>
<dbReference type="InterPro" id="IPR041710">
    <property type="entry name" value="HPS/KGPDC"/>
</dbReference>
<dbReference type="NCBIfam" id="NF009833">
    <property type="entry name" value="PRK13307.1"/>
    <property type="match status" value="1"/>
</dbReference>
<gene>
    <name evidence="4" type="ORF">S12H4_02416</name>
</gene>
<dbReference type="Gene3D" id="3.30.230.60">
    <property type="entry name" value="Formaldehyde-activating enzyme"/>
    <property type="match status" value="1"/>
</dbReference>
<reference evidence="4" key="1">
    <citation type="journal article" date="2014" name="Front. Microbiol.">
        <title>High frequency of phylogenetically diverse reductive dehalogenase-homologous genes in deep subseafloor sedimentary metagenomes.</title>
        <authorList>
            <person name="Kawai M."/>
            <person name="Futagami T."/>
            <person name="Toyoda A."/>
            <person name="Takaki Y."/>
            <person name="Nishi S."/>
            <person name="Hori S."/>
            <person name="Arai W."/>
            <person name="Tsubouchi T."/>
            <person name="Morono Y."/>
            <person name="Uchiyama I."/>
            <person name="Ito T."/>
            <person name="Fujiyama A."/>
            <person name="Inagaki F."/>
            <person name="Takami H."/>
        </authorList>
    </citation>
    <scope>NUCLEOTIDE SEQUENCE</scope>
    <source>
        <strain evidence="4">Expedition CK06-06</strain>
    </source>
</reference>
<keyword evidence="1" id="KW-0456">Lyase</keyword>
<dbReference type="GO" id="GO:0016840">
    <property type="term" value="F:carbon-nitrogen lyase activity"/>
    <property type="evidence" value="ECO:0007669"/>
    <property type="project" value="InterPro"/>
</dbReference>
<name>X1RTK8_9ZZZZ</name>
<dbReference type="GO" id="GO:0004590">
    <property type="term" value="F:orotidine-5'-phosphate decarboxylase activity"/>
    <property type="evidence" value="ECO:0007669"/>
    <property type="project" value="InterPro"/>
</dbReference>
<organism evidence="4">
    <name type="scientific">marine sediment metagenome</name>
    <dbReference type="NCBI Taxonomy" id="412755"/>
    <lineage>
        <taxon>unclassified sequences</taxon>
        <taxon>metagenomes</taxon>
        <taxon>ecological metagenomes</taxon>
    </lineage>
</organism>
<evidence type="ECO:0000259" key="3">
    <source>
        <dbReference type="SMART" id="SM00934"/>
    </source>
</evidence>
<dbReference type="InterPro" id="IPR013785">
    <property type="entry name" value="Aldolase_TIM"/>
</dbReference>
<dbReference type="PANTHER" id="PTHR35039">
    <property type="entry name" value="3-KETO-L-GULONATE-6-PHOSPHATE DECARBOXYLASE SGBH-RELATED"/>
    <property type="match status" value="1"/>
</dbReference>
<dbReference type="GO" id="GO:0016051">
    <property type="term" value="P:carbohydrate biosynthetic process"/>
    <property type="evidence" value="ECO:0007669"/>
    <property type="project" value="InterPro"/>
</dbReference>
<feature type="non-terminal residue" evidence="4">
    <location>
        <position position="1"/>
    </location>
</feature>
<dbReference type="Pfam" id="PF00215">
    <property type="entry name" value="OMPdecase"/>
    <property type="match status" value="1"/>
</dbReference>
<dbReference type="InterPro" id="IPR001754">
    <property type="entry name" value="OMPdeCOase_dom"/>
</dbReference>
<evidence type="ECO:0000256" key="2">
    <source>
        <dbReference type="ARBA" id="ARBA00023277"/>
    </source>
</evidence>
<dbReference type="GO" id="GO:0033982">
    <property type="term" value="F:3-dehydro-L-gulonate-6-phosphate decarboxylase activity"/>
    <property type="evidence" value="ECO:0007669"/>
    <property type="project" value="TreeGrafter"/>
</dbReference>
<dbReference type="SMART" id="SM00934">
    <property type="entry name" value="OMPdecase"/>
    <property type="match status" value="1"/>
</dbReference>
<dbReference type="SUPFAM" id="SSF51366">
    <property type="entry name" value="Ribulose-phoshate binding barrel"/>
    <property type="match status" value="1"/>
</dbReference>
<dbReference type="EMBL" id="BARW01000592">
    <property type="protein sequence ID" value="GAI66520.1"/>
    <property type="molecule type" value="Genomic_DNA"/>
</dbReference>
<dbReference type="CDD" id="cd04726">
    <property type="entry name" value="KGPDC_HPS"/>
    <property type="match status" value="1"/>
</dbReference>
<evidence type="ECO:0000313" key="4">
    <source>
        <dbReference type="EMBL" id="GAI66520.1"/>
    </source>
</evidence>
<evidence type="ECO:0000256" key="1">
    <source>
        <dbReference type="ARBA" id="ARBA00023239"/>
    </source>
</evidence>
<dbReference type="InterPro" id="IPR037075">
    <property type="entry name" value="HCHO-activating_enzyme_sf"/>
</dbReference>
<dbReference type="GO" id="GO:0019854">
    <property type="term" value="P:L-ascorbic acid catabolic process"/>
    <property type="evidence" value="ECO:0007669"/>
    <property type="project" value="TreeGrafter"/>
</dbReference>
<dbReference type="Pfam" id="PF08714">
    <property type="entry name" value="Fae"/>
    <property type="match status" value="1"/>
</dbReference>
<protein>
    <recommendedName>
        <fullName evidence="3">Orotidine 5'-phosphate decarboxylase domain-containing protein</fullName>
    </recommendedName>
</protein>
<sequence>VIPKVTVSKMEDANKIFGPAQAAVAKAIADAVEENLIPINKIDEWLIIVSVFIHPEAKDYRKIYQYNYGATKLAIQRALKNYPPIKKIFYDKDRAKHPVAGIKVPRLWRPPYIQVALDAPSLEHQLKVVKQLPKSDRIILEIGTPFLKKYGMEAVEKIREIAPEKFIVADLKTLDVGKLEVDFAFDATADAVVASGLASPKSIDKFLLEARRLGIYGFVDTMEVVDPIEKLKQLKQIPDVVILHRAIDVESATEGSDAAQKLKWQFVPKIKELYADKKLASGKDRVLVAVAGGIEPSTAEYALKMKADILIVGRYIASSKDVKNSMRQFINILPGYSDIDLKRIHVDDDDTNTLKSK</sequence>
<keyword evidence="2" id="KW-0119">Carbohydrate metabolism</keyword>
<dbReference type="AlphaFoldDB" id="X1RTK8"/>
<accession>X1RTK8</accession>
<feature type="domain" description="Orotidine 5'-phosphate decarboxylase" evidence="3">
    <location>
        <begin position="112"/>
        <end position="329"/>
    </location>
</feature>
<dbReference type="InterPro" id="IPR011060">
    <property type="entry name" value="RibuloseP-bd_barrel"/>
</dbReference>
<dbReference type="NCBIfam" id="TIGR03126">
    <property type="entry name" value="one_C_fae"/>
    <property type="match status" value="1"/>
</dbReference>